<dbReference type="Gramene" id="ESQ54263">
    <property type="protein sequence ID" value="ESQ54263"/>
    <property type="gene ID" value="EUTSA_v10026989mg"/>
</dbReference>
<sequence>MANQTKVSTSLLLEKNPIELVKPSKHTPCETLSLSTLDHDPSNEAMYAFIYVFEANEKKQNDPVSLLRKALSEILVYYYPLSGKLMRSKSDQKYQLVCNEEGVPFTVATADRDLRSLNYIENFADEVALLLVHELEVNFESEIGCHPLSLQVTKFPCGGLTIGIAVTHVLCDGPGVATVFQALTELAGGKSKPSVMPVWQRERLVEKIDDKPAKLPGAAAANEGLVATSPYMPSSDMVTETVNIRAENIKKLKETLVAEGSFTSFEVICAYIWKSTSRALKLNLDGITILTITVGIGHVLDPPLPKGYYGNAYTVADIEITARELEESSISDIVKLVKRAKETALDKRCIEEELRNMERIVKEDAKFKGVSDGLLLLTDMRNTGLYRSTDFGWSEPVNIWPVTPDQEVPVNIGIIMRPSKLDPSMEGGAKVVMTLPRDAMVNLRKEMVDMN</sequence>
<dbReference type="PANTHER" id="PTHR31147:SF50">
    <property type="entry name" value="BNAA08G13330D PROTEIN"/>
    <property type="match status" value="1"/>
</dbReference>
<protein>
    <submittedName>
        <fullName evidence="2">Uncharacterized protein</fullName>
    </submittedName>
</protein>
<dbReference type="OrthoDB" id="671439at2759"/>
<gene>
    <name evidence="2" type="ORF">EUTSA_v10026989mg</name>
</gene>
<dbReference type="Proteomes" id="UP000030689">
    <property type="component" value="Unassembled WGS sequence"/>
</dbReference>
<dbReference type="InterPro" id="IPR050898">
    <property type="entry name" value="Plant_acyltransferase"/>
</dbReference>
<evidence type="ECO:0000256" key="1">
    <source>
        <dbReference type="ARBA" id="ARBA00009861"/>
    </source>
</evidence>
<dbReference type="eggNOG" id="ENOG502QV0F">
    <property type="taxonomic scope" value="Eukaryota"/>
</dbReference>
<dbReference type="AlphaFoldDB" id="V4MN30"/>
<dbReference type="InterPro" id="IPR023213">
    <property type="entry name" value="CAT-like_dom_sf"/>
</dbReference>
<proteinExistence type="inferred from homology"/>
<comment type="similarity">
    <text evidence="1">Belongs to the plant acyltransferase family.</text>
</comment>
<organism evidence="2 3">
    <name type="scientific">Eutrema salsugineum</name>
    <name type="common">Saltwater cress</name>
    <name type="synonym">Sisymbrium salsugineum</name>
    <dbReference type="NCBI Taxonomy" id="72664"/>
    <lineage>
        <taxon>Eukaryota</taxon>
        <taxon>Viridiplantae</taxon>
        <taxon>Streptophyta</taxon>
        <taxon>Embryophyta</taxon>
        <taxon>Tracheophyta</taxon>
        <taxon>Spermatophyta</taxon>
        <taxon>Magnoliopsida</taxon>
        <taxon>eudicotyledons</taxon>
        <taxon>Gunneridae</taxon>
        <taxon>Pentapetalae</taxon>
        <taxon>rosids</taxon>
        <taxon>malvids</taxon>
        <taxon>Brassicales</taxon>
        <taxon>Brassicaceae</taxon>
        <taxon>Eutremeae</taxon>
        <taxon>Eutrema</taxon>
    </lineage>
</organism>
<dbReference type="EMBL" id="KI517384">
    <property type="protein sequence ID" value="ESQ54263.1"/>
    <property type="molecule type" value="Genomic_DNA"/>
</dbReference>
<dbReference type="Gene3D" id="3.30.559.10">
    <property type="entry name" value="Chloramphenicol acetyltransferase-like domain"/>
    <property type="match status" value="2"/>
</dbReference>
<evidence type="ECO:0000313" key="3">
    <source>
        <dbReference type="Proteomes" id="UP000030689"/>
    </source>
</evidence>
<dbReference type="Pfam" id="PF02458">
    <property type="entry name" value="Transferase"/>
    <property type="match status" value="1"/>
</dbReference>
<keyword evidence="3" id="KW-1185">Reference proteome</keyword>
<reference evidence="2 3" key="1">
    <citation type="journal article" date="2013" name="Front. Plant Sci.">
        <title>The Reference Genome of the Halophytic Plant Eutrema salsugineum.</title>
        <authorList>
            <person name="Yang R."/>
            <person name="Jarvis D.E."/>
            <person name="Chen H."/>
            <person name="Beilstein M.A."/>
            <person name="Grimwood J."/>
            <person name="Jenkins J."/>
            <person name="Shu S."/>
            <person name="Prochnik S."/>
            <person name="Xin M."/>
            <person name="Ma C."/>
            <person name="Schmutz J."/>
            <person name="Wing R.A."/>
            <person name="Mitchell-Olds T."/>
            <person name="Schumaker K.S."/>
            <person name="Wang X."/>
        </authorList>
    </citation>
    <scope>NUCLEOTIDE SEQUENCE [LARGE SCALE GENOMIC DNA]</scope>
</reference>
<evidence type="ECO:0000313" key="2">
    <source>
        <dbReference type="EMBL" id="ESQ54263.1"/>
    </source>
</evidence>
<dbReference type="KEGG" id="eus:EUTSA_v10026989mg"/>
<dbReference type="PANTHER" id="PTHR31147">
    <property type="entry name" value="ACYL TRANSFERASE 4"/>
    <property type="match status" value="1"/>
</dbReference>
<accession>V4MN30</accession>
<name>V4MN30_EUTSA</name>
<dbReference type="OMA" id="QSDNGCH"/>